<dbReference type="EMBL" id="KQ086001">
    <property type="protein sequence ID" value="KLO11406.1"/>
    <property type="molecule type" value="Genomic_DNA"/>
</dbReference>
<reference evidence="1 2" key="1">
    <citation type="submission" date="2015-04" db="EMBL/GenBank/DDBJ databases">
        <title>Complete genome sequence of Schizopora paradoxa KUC8140, a cosmopolitan wood degrader in East Asia.</title>
        <authorList>
            <consortium name="DOE Joint Genome Institute"/>
            <person name="Min B."/>
            <person name="Park H."/>
            <person name="Jang Y."/>
            <person name="Kim J.-J."/>
            <person name="Kim K.H."/>
            <person name="Pangilinan J."/>
            <person name="Lipzen A."/>
            <person name="Riley R."/>
            <person name="Grigoriev I.V."/>
            <person name="Spatafora J.W."/>
            <person name="Choi I.-G."/>
        </authorList>
    </citation>
    <scope>NUCLEOTIDE SEQUENCE [LARGE SCALE GENOMIC DNA]</scope>
    <source>
        <strain evidence="1 2">KUC8140</strain>
    </source>
</reference>
<dbReference type="InParanoid" id="A0A0H2S375"/>
<evidence type="ECO:0000313" key="1">
    <source>
        <dbReference type="EMBL" id="KLO11406.1"/>
    </source>
</evidence>
<evidence type="ECO:0000313" key="2">
    <source>
        <dbReference type="Proteomes" id="UP000053477"/>
    </source>
</evidence>
<protein>
    <submittedName>
        <fullName evidence="1">Uncharacterized protein</fullName>
    </submittedName>
</protein>
<keyword evidence="2" id="KW-1185">Reference proteome</keyword>
<dbReference type="AlphaFoldDB" id="A0A0H2S375"/>
<name>A0A0H2S375_9AGAM</name>
<organism evidence="1 2">
    <name type="scientific">Schizopora paradoxa</name>
    <dbReference type="NCBI Taxonomy" id="27342"/>
    <lineage>
        <taxon>Eukaryota</taxon>
        <taxon>Fungi</taxon>
        <taxon>Dikarya</taxon>
        <taxon>Basidiomycota</taxon>
        <taxon>Agaricomycotina</taxon>
        <taxon>Agaricomycetes</taxon>
        <taxon>Hymenochaetales</taxon>
        <taxon>Schizoporaceae</taxon>
        <taxon>Schizopora</taxon>
    </lineage>
</organism>
<proteinExistence type="predicted"/>
<accession>A0A0H2S375</accession>
<dbReference type="Proteomes" id="UP000053477">
    <property type="component" value="Unassembled WGS sequence"/>
</dbReference>
<sequence>MLSAEGFSDSLDCRTGDRDLLNKIKRSKRSSRETNHRRRGYTLVTSKQNLRRPQSSIKIVVSMFIERVRGRKTNIGIRPWPACQRMWPRRWLLADRDDLELEVTQILNANLPDGEDEMQVVWRLFQMFSNSLTKRTRRLANAGSLLYWAKCNRASKRLQFYWHWEWEGTLHQLVSQRRRGCVNALASAEIGSFEVHILRESQGEESNVRIVAIRLPEALEASGNAFLPMKGRVGGALHTLKISSSLKLVKVAKIKYFKFGGFLKDPTTICALPYCQHNADVQVSPDVSMIVYQEVLNLKVLEAGNDWKYPGQNGETQGMLFGWCFESWEDSN</sequence>
<gene>
    <name evidence="1" type="ORF">SCHPADRAFT_891622</name>
</gene>